<feature type="compositionally biased region" description="Low complexity" evidence="1">
    <location>
        <begin position="360"/>
        <end position="375"/>
    </location>
</feature>
<comment type="caution">
    <text evidence="3">The sequence shown here is derived from an EMBL/GenBank/DDBJ whole genome shotgun (WGS) entry which is preliminary data.</text>
</comment>
<evidence type="ECO:0008006" key="5">
    <source>
        <dbReference type="Google" id="ProtNLM"/>
    </source>
</evidence>
<dbReference type="AlphaFoldDB" id="A0A853DID3"/>
<evidence type="ECO:0000313" key="3">
    <source>
        <dbReference type="EMBL" id="NYJ76538.1"/>
    </source>
</evidence>
<proteinExistence type="predicted"/>
<feature type="compositionally biased region" description="Low complexity" evidence="1">
    <location>
        <begin position="399"/>
        <end position="408"/>
    </location>
</feature>
<evidence type="ECO:0000313" key="4">
    <source>
        <dbReference type="Proteomes" id="UP000571817"/>
    </source>
</evidence>
<feature type="compositionally biased region" description="Gly residues" evidence="1">
    <location>
        <begin position="376"/>
        <end position="398"/>
    </location>
</feature>
<evidence type="ECO:0000256" key="1">
    <source>
        <dbReference type="SAM" id="MobiDB-lite"/>
    </source>
</evidence>
<evidence type="ECO:0000256" key="2">
    <source>
        <dbReference type="SAM" id="Phobius"/>
    </source>
</evidence>
<feature type="transmembrane region" description="Helical" evidence="2">
    <location>
        <begin position="36"/>
        <end position="55"/>
    </location>
</feature>
<feature type="region of interest" description="Disordered" evidence="1">
    <location>
        <begin position="310"/>
        <end position="473"/>
    </location>
</feature>
<keyword evidence="2" id="KW-0472">Membrane</keyword>
<reference evidence="3 4" key="1">
    <citation type="submission" date="2020-07" db="EMBL/GenBank/DDBJ databases">
        <title>Sequencing the genomes of 1000 actinobacteria strains.</title>
        <authorList>
            <person name="Klenk H.-P."/>
        </authorList>
    </citation>
    <scope>NUCLEOTIDE SEQUENCE [LARGE SCALE GENOMIC DNA]</scope>
    <source>
        <strain evidence="3 4">DSM 29531</strain>
    </source>
</reference>
<feature type="compositionally biased region" description="Gly residues" evidence="1">
    <location>
        <begin position="310"/>
        <end position="330"/>
    </location>
</feature>
<protein>
    <recommendedName>
        <fullName evidence="5">TrbL/VirB6 plasmid conjugal transfer protein</fullName>
    </recommendedName>
</protein>
<feature type="compositionally biased region" description="Gly residues" evidence="1">
    <location>
        <begin position="338"/>
        <end position="359"/>
    </location>
</feature>
<feature type="compositionally biased region" description="Gly residues" evidence="1">
    <location>
        <begin position="427"/>
        <end position="440"/>
    </location>
</feature>
<keyword evidence="4" id="KW-1185">Reference proteome</keyword>
<sequence>MLKTVATFWVKVPDPQLGASTSSGGQIASLVGDESYIIAVLATFGFILAVGRLVWTSKAAQSSREIVRGLIVLTVASALTTAVFSIFLEAGNGYSDWILEQATGKNTAGDAFTAIITESITAGGGGEINNALGAWFLLFLLLILASLTQIVFMVVRGAVLYVLAVFIPVFAADSYSEEGWARFKRALMLMFAFTIYKPVAATIYATGFKLLHSPGDPNKTTASLMNGIYGITILVLASLALPSLIKFLVPMAAMGSSGAFSGGAALGAVATGAVAIGTMGASAGASGAGAAAGGGGASMAGTGGGGGGLTGGGMTGGGEGASPKGGGGSSGENSSDGGMPGGGALPGGAGGGDSGGSDDGSGIVPSDDASSAPSGGSTGAGSSGGGASTGGGGSGSGSSAGVSSTGGQESSGGAGPSGSGAMPVGAPTGGGGSSSGGSSAGGTAAQLGGQAVQQLNDMAQGAVPDGAEEVGHE</sequence>
<name>A0A853DID3_9MICO</name>
<organism evidence="3 4">
    <name type="scientific">Allobranchiibius huperziae</name>
    <dbReference type="NCBI Taxonomy" id="1874116"/>
    <lineage>
        <taxon>Bacteria</taxon>
        <taxon>Bacillati</taxon>
        <taxon>Actinomycetota</taxon>
        <taxon>Actinomycetes</taxon>
        <taxon>Micrococcales</taxon>
        <taxon>Dermacoccaceae</taxon>
        <taxon>Allobranchiibius</taxon>
    </lineage>
</organism>
<keyword evidence="2" id="KW-1133">Transmembrane helix</keyword>
<feature type="compositionally biased region" description="Low complexity" evidence="1">
    <location>
        <begin position="441"/>
        <end position="455"/>
    </location>
</feature>
<dbReference type="EMBL" id="JACCFW010000003">
    <property type="protein sequence ID" value="NYJ76538.1"/>
    <property type="molecule type" value="Genomic_DNA"/>
</dbReference>
<feature type="transmembrane region" description="Helical" evidence="2">
    <location>
        <begin position="67"/>
        <end position="88"/>
    </location>
</feature>
<dbReference type="Proteomes" id="UP000571817">
    <property type="component" value="Unassembled WGS sequence"/>
</dbReference>
<feature type="transmembrane region" description="Helical" evidence="2">
    <location>
        <begin position="227"/>
        <end position="249"/>
    </location>
</feature>
<gene>
    <name evidence="3" type="ORF">HNR15_003556</name>
</gene>
<dbReference type="RefSeq" id="WP_179483929.1">
    <property type="nucleotide sequence ID" value="NZ_JACCFW010000003.1"/>
</dbReference>
<keyword evidence="2" id="KW-0812">Transmembrane</keyword>
<feature type="compositionally biased region" description="Gly residues" evidence="1">
    <location>
        <begin position="409"/>
        <end position="418"/>
    </location>
</feature>
<feature type="transmembrane region" description="Helical" evidence="2">
    <location>
        <begin position="134"/>
        <end position="167"/>
    </location>
</feature>
<feature type="transmembrane region" description="Helical" evidence="2">
    <location>
        <begin position="187"/>
        <end position="207"/>
    </location>
</feature>
<accession>A0A853DID3</accession>